<reference evidence="5 6" key="1">
    <citation type="submission" date="2012-08" db="EMBL/GenBank/DDBJ databases">
        <title>Oryza genome evolution.</title>
        <authorList>
            <person name="Wing R.A."/>
        </authorList>
    </citation>
    <scope>NUCLEOTIDE SEQUENCE</scope>
</reference>
<reference evidence="5" key="3">
    <citation type="submission" date="2015-04" db="UniProtKB">
        <authorList>
            <consortium name="EnsemblPlants"/>
        </authorList>
    </citation>
    <scope>IDENTIFICATION</scope>
</reference>
<comment type="subunit">
    <text evidence="2 4">Homodimer.</text>
</comment>
<dbReference type="Proteomes" id="UP000032180">
    <property type="component" value="Chromosome 7"/>
</dbReference>
<dbReference type="HOGENOM" id="CLU_2349829_0_0_1"/>
<evidence type="ECO:0000256" key="3">
    <source>
        <dbReference type="ARBA" id="ARBA00022525"/>
    </source>
</evidence>
<dbReference type="Gene3D" id="2.40.480.10">
    <property type="entry name" value="Allene oxide cyclase-like"/>
    <property type="match status" value="1"/>
</dbReference>
<name>A0A0D9WUN1_9ORYZ</name>
<dbReference type="InterPro" id="IPR044859">
    <property type="entry name" value="Allene_oxi_cyc_Dirigent"/>
</dbReference>
<proteinExistence type="inferred from homology"/>
<reference evidence="6" key="2">
    <citation type="submission" date="2013-12" db="EMBL/GenBank/DDBJ databases">
        <authorList>
            <person name="Yu Y."/>
            <person name="Lee S."/>
            <person name="de Baynast K."/>
            <person name="Wissotski M."/>
            <person name="Liu L."/>
            <person name="Talag J."/>
            <person name="Goicoechea J."/>
            <person name="Angelova A."/>
            <person name="Jetty R."/>
            <person name="Kudrna D."/>
            <person name="Golser W."/>
            <person name="Rivera L."/>
            <person name="Zhang J."/>
            <person name="Wing R."/>
        </authorList>
    </citation>
    <scope>NUCLEOTIDE SEQUENCE</scope>
</reference>
<dbReference type="GO" id="GO:0048046">
    <property type="term" value="C:apoplast"/>
    <property type="evidence" value="ECO:0007669"/>
    <property type="project" value="UniProtKB-SubCell"/>
</dbReference>
<dbReference type="InterPro" id="IPR004265">
    <property type="entry name" value="Dirigent"/>
</dbReference>
<evidence type="ECO:0000256" key="2">
    <source>
        <dbReference type="ARBA" id="ARBA00011738"/>
    </source>
</evidence>
<dbReference type="EnsemblPlants" id="LPERR07G00400.1">
    <property type="protein sequence ID" value="LPERR07G00400.1"/>
    <property type="gene ID" value="LPERR07G00400"/>
</dbReference>
<evidence type="ECO:0000256" key="1">
    <source>
        <dbReference type="ARBA" id="ARBA00010746"/>
    </source>
</evidence>
<evidence type="ECO:0000313" key="6">
    <source>
        <dbReference type="Proteomes" id="UP000032180"/>
    </source>
</evidence>
<dbReference type="Gramene" id="LPERR07G00400.1">
    <property type="protein sequence ID" value="LPERR07G00400.1"/>
    <property type="gene ID" value="LPERR07G00400"/>
</dbReference>
<protein>
    <recommendedName>
        <fullName evidence="4">Dirigent protein</fullName>
    </recommendedName>
</protein>
<dbReference type="AlphaFoldDB" id="A0A0D9WUN1"/>
<dbReference type="PANTHER" id="PTHR21495">
    <property type="entry name" value="NUCLEOPORIN-RELATED"/>
    <property type="match status" value="1"/>
</dbReference>
<keyword evidence="4" id="KW-0052">Apoplast</keyword>
<keyword evidence="6" id="KW-1185">Reference proteome</keyword>
<dbReference type="STRING" id="77586.A0A0D9WUN1"/>
<accession>A0A0D9WUN1</accession>
<dbReference type="Pfam" id="PF03018">
    <property type="entry name" value="Dirigent"/>
    <property type="match status" value="1"/>
</dbReference>
<dbReference type="GO" id="GO:0009699">
    <property type="term" value="P:phenylpropanoid biosynthetic process"/>
    <property type="evidence" value="ECO:0007669"/>
    <property type="project" value="UniProtKB-ARBA"/>
</dbReference>
<evidence type="ECO:0000256" key="4">
    <source>
        <dbReference type="RuleBase" id="RU363099"/>
    </source>
</evidence>
<sequence length="97" mass="10520">MGWAQGSYVRASLTDPVLVVTATLKITDGPYNGSTIAIIGQDFVYEDVRELAVVGGTGKLRRASSHVLWTTARKASPEHLVLQLDIHASINLKIRGF</sequence>
<comment type="function">
    <text evidence="4">Dirigent proteins impart stereoselectivity on the phenoxy radical-coupling reaction, yielding optically active lignans from two molecules of coniferyl alcohol in the biosynthesis of lignans, flavonolignans, and alkaloids and thus plays a central role in plant secondary metabolism.</text>
</comment>
<comment type="subcellular location">
    <subcellularLocation>
        <location evidence="4">Secreted</location>
        <location evidence="4">Extracellular space</location>
        <location evidence="4">Apoplast</location>
    </subcellularLocation>
</comment>
<comment type="similarity">
    <text evidence="1 4">Belongs to the plant dirigent protein family.</text>
</comment>
<organism evidence="5 6">
    <name type="scientific">Leersia perrieri</name>
    <dbReference type="NCBI Taxonomy" id="77586"/>
    <lineage>
        <taxon>Eukaryota</taxon>
        <taxon>Viridiplantae</taxon>
        <taxon>Streptophyta</taxon>
        <taxon>Embryophyta</taxon>
        <taxon>Tracheophyta</taxon>
        <taxon>Spermatophyta</taxon>
        <taxon>Magnoliopsida</taxon>
        <taxon>Liliopsida</taxon>
        <taxon>Poales</taxon>
        <taxon>Poaceae</taxon>
        <taxon>BOP clade</taxon>
        <taxon>Oryzoideae</taxon>
        <taxon>Oryzeae</taxon>
        <taxon>Oryzinae</taxon>
        <taxon>Leersia</taxon>
    </lineage>
</organism>
<keyword evidence="3 4" id="KW-0964">Secreted</keyword>
<evidence type="ECO:0000313" key="5">
    <source>
        <dbReference type="EnsemblPlants" id="LPERR07G00400.1"/>
    </source>
</evidence>